<sequence>MQTAAIAYRVADFLKQHPPFEFMDVADLVALVARGRVKFHEADEYICWQSAPHAALFYVIQQGSVSLWDESATPPVLRDIRGAGDCIGLERFNGAPANLFSAKATSDVVLYALYAADFEPLLQRYPRAGKFVVAYSTVTADYEAPGERPYPHQIFLSDLLRDRAPLHCPGSTPLQVAARLLHESGAQAIALTHAGAFAAILTSGDVLKWVAAGASNPRQPALNIVNPESVTVSPSTLVSDCVLAMAEVGAYAAALTSDGSPHSALQRIITIPSLTPAFGDHPVAILREIAAAPNVASLRALNERARAWILDNLSAPAAADWLAAFSDFVNRSIVKRLLALLHLDQAGQCWCFYGTAGRHELLTSIAPSIAIIGTSPVSPSLEAALAECGYLSAEAPAAAGLDEWKDRFSGWIRDPIRREMYRSRPFFDLRPVHGPELAFNHLESHIRAELAAEAGFLQLLANDCLANLPPLTFFRDLVVEESGEVTDTFRLESSALQPLADVARVFSLAAGHPLGASTRTRFEAAAGLLPAQQSIFHEAAGTMSVMLFHQARAGLRQRTSGAELPLPLLSRHDRQVIKSGFRSIHKLLEFTASWAWLEAV</sequence>
<protein>
    <submittedName>
        <fullName evidence="2">Cyclic nucleotide-binding domain-containing protein</fullName>
    </submittedName>
</protein>
<proteinExistence type="predicted"/>
<organism evidence="2 3">
    <name type="scientific">Paludibaculum fermentans</name>
    <dbReference type="NCBI Taxonomy" id="1473598"/>
    <lineage>
        <taxon>Bacteria</taxon>
        <taxon>Pseudomonadati</taxon>
        <taxon>Acidobacteriota</taxon>
        <taxon>Terriglobia</taxon>
        <taxon>Bryobacterales</taxon>
        <taxon>Bryobacteraceae</taxon>
        <taxon>Paludibaculum</taxon>
    </lineage>
</organism>
<dbReference type="InterPro" id="IPR014710">
    <property type="entry name" value="RmlC-like_jellyroll"/>
</dbReference>
<dbReference type="Pfam" id="PF10335">
    <property type="entry name" value="DUF294_C"/>
    <property type="match status" value="1"/>
</dbReference>
<dbReference type="Proteomes" id="UP000593892">
    <property type="component" value="Chromosome"/>
</dbReference>
<dbReference type="EMBL" id="CP063849">
    <property type="protein sequence ID" value="QOY89009.1"/>
    <property type="molecule type" value="Genomic_DNA"/>
</dbReference>
<evidence type="ECO:0000259" key="1">
    <source>
        <dbReference type="SMART" id="SM00100"/>
    </source>
</evidence>
<dbReference type="InterPro" id="IPR018490">
    <property type="entry name" value="cNMP-bd_dom_sf"/>
</dbReference>
<evidence type="ECO:0000313" key="3">
    <source>
        <dbReference type="Proteomes" id="UP000593892"/>
    </source>
</evidence>
<dbReference type="AlphaFoldDB" id="A0A7S7NTK2"/>
<dbReference type="Gene3D" id="2.60.120.10">
    <property type="entry name" value="Jelly Rolls"/>
    <property type="match status" value="1"/>
</dbReference>
<reference evidence="2 3" key="1">
    <citation type="submission" date="2020-10" db="EMBL/GenBank/DDBJ databases">
        <title>Complete genome sequence of Paludibaculum fermentans P105T, a facultatively anaerobic acidobacterium capable of dissimilatory Fe(III) reduction.</title>
        <authorList>
            <person name="Dedysh S.N."/>
            <person name="Beletsky A.V."/>
            <person name="Kulichevskaya I.S."/>
            <person name="Mardanov A.V."/>
            <person name="Ravin N.V."/>
        </authorList>
    </citation>
    <scope>NUCLEOTIDE SEQUENCE [LARGE SCALE GENOMIC DNA]</scope>
    <source>
        <strain evidence="2 3">P105</strain>
    </source>
</reference>
<dbReference type="SUPFAM" id="SSF54631">
    <property type="entry name" value="CBS-domain pair"/>
    <property type="match status" value="1"/>
</dbReference>
<dbReference type="InterPro" id="IPR046342">
    <property type="entry name" value="CBS_dom_sf"/>
</dbReference>
<dbReference type="KEGG" id="pfer:IRI77_03355"/>
<dbReference type="RefSeq" id="WP_194450671.1">
    <property type="nucleotide sequence ID" value="NZ_CP063849.1"/>
</dbReference>
<dbReference type="Pfam" id="PF00027">
    <property type="entry name" value="cNMP_binding"/>
    <property type="match status" value="1"/>
</dbReference>
<keyword evidence="3" id="KW-1185">Reference proteome</keyword>
<feature type="domain" description="Cyclic nucleotide-binding" evidence="1">
    <location>
        <begin position="19"/>
        <end position="137"/>
    </location>
</feature>
<dbReference type="InterPro" id="IPR000595">
    <property type="entry name" value="cNMP-bd_dom"/>
</dbReference>
<dbReference type="CDD" id="cd00038">
    <property type="entry name" value="CAP_ED"/>
    <property type="match status" value="1"/>
</dbReference>
<dbReference type="InterPro" id="IPR018821">
    <property type="entry name" value="DUF294_put_nucleoTrafse_sb-bd"/>
</dbReference>
<dbReference type="Gene3D" id="3.10.580.10">
    <property type="entry name" value="CBS-domain"/>
    <property type="match status" value="1"/>
</dbReference>
<accession>A0A7S7NTK2</accession>
<dbReference type="SMART" id="SM00100">
    <property type="entry name" value="cNMP"/>
    <property type="match status" value="1"/>
</dbReference>
<evidence type="ECO:0000313" key="2">
    <source>
        <dbReference type="EMBL" id="QOY89009.1"/>
    </source>
</evidence>
<name>A0A7S7NTK2_PALFE</name>
<dbReference type="SUPFAM" id="SSF51206">
    <property type="entry name" value="cAMP-binding domain-like"/>
    <property type="match status" value="1"/>
</dbReference>
<gene>
    <name evidence="2" type="ORF">IRI77_03355</name>
</gene>